<accession>X1A814</accession>
<comment type="similarity">
    <text evidence="3">Belongs to the FKBP-type PPIase family.</text>
</comment>
<dbReference type="GO" id="GO:0003755">
    <property type="term" value="F:peptidyl-prolyl cis-trans isomerase activity"/>
    <property type="evidence" value="ECO:0007669"/>
    <property type="project" value="UniProtKB-KW"/>
</dbReference>
<gene>
    <name evidence="10" type="ORF">S01H4_18313</name>
</gene>
<dbReference type="InterPro" id="IPR046357">
    <property type="entry name" value="PPIase_dom_sf"/>
</dbReference>
<evidence type="ECO:0000256" key="6">
    <source>
        <dbReference type="ARBA" id="ARBA00023110"/>
    </source>
</evidence>
<dbReference type="InterPro" id="IPR001179">
    <property type="entry name" value="PPIase_FKBP_dom"/>
</dbReference>
<dbReference type="Gene3D" id="3.10.50.40">
    <property type="match status" value="1"/>
</dbReference>
<keyword evidence="6" id="KW-0697">Rotamase</keyword>
<evidence type="ECO:0000256" key="8">
    <source>
        <dbReference type="ARBA" id="ARBA00023235"/>
    </source>
</evidence>
<dbReference type="Pfam" id="PF00254">
    <property type="entry name" value="FKBP_C"/>
    <property type="match status" value="1"/>
</dbReference>
<dbReference type="EC" id="5.2.1.8" evidence="4"/>
<dbReference type="GO" id="GO:0005737">
    <property type="term" value="C:cytoplasm"/>
    <property type="evidence" value="ECO:0007669"/>
    <property type="project" value="UniProtKB-SubCell"/>
</dbReference>
<keyword evidence="5" id="KW-0963">Cytoplasm</keyword>
<evidence type="ECO:0000256" key="1">
    <source>
        <dbReference type="ARBA" id="ARBA00000971"/>
    </source>
</evidence>
<keyword evidence="7" id="KW-0143">Chaperone</keyword>
<dbReference type="GO" id="GO:0042026">
    <property type="term" value="P:protein refolding"/>
    <property type="evidence" value="ECO:0007669"/>
    <property type="project" value="UniProtKB-ARBA"/>
</dbReference>
<comment type="caution">
    <text evidence="10">The sequence shown here is derived from an EMBL/GenBank/DDBJ whole genome shotgun (WGS) entry which is preliminary data.</text>
</comment>
<evidence type="ECO:0000256" key="5">
    <source>
        <dbReference type="ARBA" id="ARBA00022490"/>
    </source>
</evidence>
<evidence type="ECO:0000259" key="9">
    <source>
        <dbReference type="PROSITE" id="PS50059"/>
    </source>
</evidence>
<organism evidence="10">
    <name type="scientific">marine sediment metagenome</name>
    <dbReference type="NCBI Taxonomy" id="412755"/>
    <lineage>
        <taxon>unclassified sequences</taxon>
        <taxon>metagenomes</taxon>
        <taxon>ecological metagenomes</taxon>
    </lineage>
</organism>
<dbReference type="PANTHER" id="PTHR47861">
    <property type="entry name" value="FKBP-TYPE PEPTIDYL-PROLYL CIS-TRANS ISOMERASE SLYD"/>
    <property type="match status" value="1"/>
</dbReference>
<dbReference type="SUPFAM" id="SSF54534">
    <property type="entry name" value="FKBP-like"/>
    <property type="match status" value="1"/>
</dbReference>
<evidence type="ECO:0000256" key="7">
    <source>
        <dbReference type="ARBA" id="ARBA00023186"/>
    </source>
</evidence>
<sequence length="170" mass="18389">MAIKKGDIIKVHYTGKFNDGKVFDSSETKGIPMKFEVGAQQLIQGFDSSVVGKVVGDEYTIKLEPTEAYGEYNETLTEQVPKAQFPKEPEPQIGMMLQLMGPDGHATIATIKNVTDEIITIDLNHPMAGKTLNFKIKIIETGCEPDPPSACGCGCETEPSSACGCGHDHK</sequence>
<evidence type="ECO:0000256" key="2">
    <source>
        <dbReference type="ARBA" id="ARBA00004496"/>
    </source>
</evidence>
<dbReference type="PANTHER" id="PTHR47861:SF3">
    <property type="entry name" value="FKBP-TYPE PEPTIDYL-PROLYL CIS-TRANS ISOMERASE SLYD"/>
    <property type="match status" value="1"/>
</dbReference>
<dbReference type="AlphaFoldDB" id="X1A814"/>
<dbReference type="EMBL" id="BART01008110">
    <property type="protein sequence ID" value="GAG68918.1"/>
    <property type="molecule type" value="Genomic_DNA"/>
</dbReference>
<proteinExistence type="inferred from homology"/>
<comment type="catalytic activity">
    <reaction evidence="1">
        <text>[protein]-peptidylproline (omega=180) = [protein]-peptidylproline (omega=0)</text>
        <dbReference type="Rhea" id="RHEA:16237"/>
        <dbReference type="Rhea" id="RHEA-COMP:10747"/>
        <dbReference type="Rhea" id="RHEA-COMP:10748"/>
        <dbReference type="ChEBI" id="CHEBI:83833"/>
        <dbReference type="ChEBI" id="CHEBI:83834"/>
        <dbReference type="EC" id="5.2.1.8"/>
    </reaction>
</comment>
<dbReference type="PROSITE" id="PS50059">
    <property type="entry name" value="FKBP_PPIASE"/>
    <property type="match status" value="1"/>
</dbReference>
<reference evidence="10" key="1">
    <citation type="journal article" date="2014" name="Front. Microbiol.">
        <title>High frequency of phylogenetically diverse reductive dehalogenase-homologous genes in deep subseafloor sedimentary metagenomes.</title>
        <authorList>
            <person name="Kawai M."/>
            <person name="Futagami T."/>
            <person name="Toyoda A."/>
            <person name="Takaki Y."/>
            <person name="Nishi S."/>
            <person name="Hori S."/>
            <person name="Arai W."/>
            <person name="Tsubouchi T."/>
            <person name="Morono Y."/>
            <person name="Uchiyama I."/>
            <person name="Ito T."/>
            <person name="Fujiyama A."/>
            <person name="Inagaki F."/>
            <person name="Takami H."/>
        </authorList>
    </citation>
    <scope>NUCLEOTIDE SEQUENCE</scope>
    <source>
        <strain evidence="10">Expedition CK06-06</strain>
    </source>
</reference>
<keyword evidence="8" id="KW-0413">Isomerase</keyword>
<evidence type="ECO:0000313" key="10">
    <source>
        <dbReference type="EMBL" id="GAG68918.1"/>
    </source>
</evidence>
<evidence type="ECO:0000256" key="4">
    <source>
        <dbReference type="ARBA" id="ARBA00013194"/>
    </source>
</evidence>
<feature type="domain" description="PPIase FKBP-type" evidence="9">
    <location>
        <begin position="6"/>
        <end position="81"/>
    </location>
</feature>
<name>X1A814_9ZZZZ</name>
<comment type="subcellular location">
    <subcellularLocation>
        <location evidence="2">Cytoplasm</location>
    </subcellularLocation>
</comment>
<protein>
    <recommendedName>
        <fullName evidence="4">peptidylprolyl isomerase</fullName>
        <ecNumber evidence="4">5.2.1.8</ecNumber>
    </recommendedName>
</protein>
<evidence type="ECO:0000256" key="3">
    <source>
        <dbReference type="ARBA" id="ARBA00006577"/>
    </source>
</evidence>